<dbReference type="Gene3D" id="3.40.50.1820">
    <property type="entry name" value="alpha/beta hydrolase"/>
    <property type="match status" value="1"/>
</dbReference>
<dbReference type="InterPro" id="IPR029058">
    <property type="entry name" value="AB_hydrolase_fold"/>
</dbReference>
<name>A0ABR0M564_9PEZI</name>
<sequence length="305" mass="33566">MIYDPSTSYNVVQRQIPAVPFVDYHHQLFSLNKTFLADIHNRSKTCGYTDFMDEYLTFPPPGPLASPPNASAPGCDLWTDIYYAVSLVNPCFDIYQVATTCPLLWDVLGFPGSFDYLPSGASVYFNRTEVQKAINAPVQPWTECSGGVLKQNTSPASGLSVLPRVIERSERTVIVHGSLDYILIANGTLLMIQNMTWHGAQGFRSAPQTDFFVPYHSTSLSQQEISAISAHNVSSDIMGTLAASGVMGTTHTERGLTWVDVALSGHMVPQYQPSAAYRQLEFLLGRIESLSQVGPFTTDPENWGN</sequence>
<dbReference type="InterPro" id="IPR033124">
    <property type="entry name" value="Ser_caboxypep_his_AS"/>
</dbReference>
<dbReference type="InterPro" id="IPR001563">
    <property type="entry name" value="Peptidase_S10"/>
</dbReference>
<dbReference type="PROSITE" id="PS00560">
    <property type="entry name" value="CARBOXYPEPT_SER_HIS"/>
    <property type="match status" value="1"/>
</dbReference>
<accession>A0ABR0M564</accession>
<keyword evidence="3" id="KW-0645">Protease</keyword>
<evidence type="ECO:0000256" key="2">
    <source>
        <dbReference type="ARBA" id="ARBA00022645"/>
    </source>
</evidence>
<proteinExistence type="inferred from homology"/>
<comment type="caution">
    <text evidence="6">The sequence shown here is derived from an EMBL/GenBank/DDBJ whole genome shotgun (WGS) entry which is preliminary data.</text>
</comment>
<gene>
    <name evidence="6" type="ORF">LTR16_005911</name>
</gene>
<evidence type="ECO:0000256" key="5">
    <source>
        <dbReference type="ARBA" id="ARBA00023180"/>
    </source>
</evidence>
<evidence type="ECO:0008006" key="8">
    <source>
        <dbReference type="Google" id="ProtNLM"/>
    </source>
</evidence>
<dbReference type="SUPFAM" id="SSF53474">
    <property type="entry name" value="alpha/beta-Hydrolases"/>
    <property type="match status" value="1"/>
</dbReference>
<protein>
    <recommendedName>
        <fullName evidence="8">Carboxypeptidase</fullName>
    </recommendedName>
</protein>
<keyword evidence="7" id="KW-1185">Reference proteome</keyword>
<evidence type="ECO:0000313" key="7">
    <source>
        <dbReference type="Proteomes" id="UP001357485"/>
    </source>
</evidence>
<dbReference type="EMBL" id="JAVRRA010001025">
    <property type="protein sequence ID" value="KAK5282208.1"/>
    <property type="molecule type" value="Genomic_DNA"/>
</dbReference>
<organism evidence="6 7">
    <name type="scientific">Cryomyces antarcticus</name>
    <dbReference type="NCBI Taxonomy" id="329879"/>
    <lineage>
        <taxon>Eukaryota</taxon>
        <taxon>Fungi</taxon>
        <taxon>Dikarya</taxon>
        <taxon>Ascomycota</taxon>
        <taxon>Pezizomycotina</taxon>
        <taxon>Dothideomycetes</taxon>
        <taxon>Dothideomycetes incertae sedis</taxon>
        <taxon>Cryomyces</taxon>
    </lineage>
</organism>
<dbReference type="Pfam" id="PF00450">
    <property type="entry name" value="Peptidase_S10"/>
    <property type="match status" value="1"/>
</dbReference>
<evidence type="ECO:0000256" key="3">
    <source>
        <dbReference type="ARBA" id="ARBA00022670"/>
    </source>
</evidence>
<keyword evidence="4" id="KW-0378">Hydrolase</keyword>
<evidence type="ECO:0000313" key="6">
    <source>
        <dbReference type="EMBL" id="KAK5282208.1"/>
    </source>
</evidence>
<reference evidence="6 7" key="1">
    <citation type="submission" date="2023-08" db="EMBL/GenBank/DDBJ databases">
        <title>Black Yeasts Isolated from many extreme environments.</title>
        <authorList>
            <person name="Coleine C."/>
            <person name="Stajich J.E."/>
            <person name="Selbmann L."/>
        </authorList>
    </citation>
    <scope>NUCLEOTIDE SEQUENCE [LARGE SCALE GENOMIC DNA]</scope>
    <source>
        <strain evidence="6 7">CCFEE 536</strain>
    </source>
</reference>
<keyword evidence="2" id="KW-0121">Carboxypeptidase</keyword>
<comment type="similarity">
    <text evidence="1">Belongs to the peptidase S10 family.</text>
</comment>
<keyword evidence="5" id="KW-0325">Glycoprotein</keyword>
<evidence type="ECO:0000256" key="4">
    <source>
        <dbReference type="ARBA" id="ARBA00022801"/>
    </source>
</evidence>
<dbReference type="Proteomes" id="UP001357485">
    <property type="component" value="Unassembled WGS sequence"/>
</dbReference>
<evidence type="ECO:0000256" key="1">
    <source>
        <dbReference type="ARBA" id="ARBA00009431"/>
    </source>
</evidence>